<keyword evidence="7" id="KW-1185">Reference proteome</keyword>
<keyword evidence="3 5" id="KW-0479">Metal-binding</keyword>
<sequence length="149" mass="16164">MHSCAAAASLGTCPAGGDPAMSRSATALETPYERIGAAPGVARLVGVFYEQVLADPELAPFFRGVAMQKLQHMQAELFAVALGGPVSYMGRPIIHAHQPHRITLPHFQRFVQHLFEVLREFPLSEDERTDLIARINLYADEVTGQPGAA</sequence>
<proteinExistence type="predicted"/>
<evidence type="ECO:0000256" key="3">
    <source>
        <dbReference type="ARBA" id="ARBA00022723"/>
    </source>
</evidence>
<dbReference type="GO" id="GO:0020037">
    <property type="term" value="F:heme binding"/>
    <property type="evidence" value="ECO:0007669"/>
    <property type="project" value="InterPro"/>
</dbReference>
<dbReference type="Gene3D" id="1.10.490.10">
    <property type="entry name" value="Globins"/>
    <property type="match status" value="1"/>
</dbReference>
<evidence type="ECO:0000313" key="7">
    <source>
        <dbReference type="Proteomes" id="UP000238220"/>
    </source>
</evidence>
<reference evidence="6 7" key="1">
    <citation type="submission" date="2018-02" db="EMBL/GenBank/DDBJ databases">
        <title>Genome sequencing of Solimonas sp. HR-BB.</title>
        <authorList>
            <person name="Lee Y."/>
            <person name="Jeon C.O."/>
        </authorList>
    </citation>
    <scope>NUCLEOTIDE SEQUENCE [LARGE SCALE GENOMIC DNA]</scope>
    <source>
        <strain evidence="6 7">HR-BB</strain>
    </source>
</reference>
<evidence type="ECO:0000256" key="4">
    <source>
        <dbReference type="ARBA" id="ARBA00023004"/>
    </source>
</evidence>
<evidence type="ECO:0000313" key="6">
    <source>
        <dbReference type="EMBL" id="PPE75015.1"/>
    </source>
</evidence>
<evidence type="ECO:0000256" key="5">
    <source>
        <dbReference type="PIRSR" id="PIRSR601486-1"/>
    </source>
</evidence>
<keyword evidence="4 5" id="KW-0408">Iron</keyword>
<dbReference type="GO" id="GO:0046872">
    <property type="term" value="F:metal ion binding"/>
    <property type="evidence" value="ECO:0007669"/>
    <property type="project" value="UniProtKB-KW"/>
</dbReference>
<dbReference type="InterPro" id="IPR012292">
    <property type="entry name" value="Globin/Proto"/>
</dbReference>
<dbReference type="OrthoDB" id="9795814at2"/>
<dbReference type="InterPro" id="IPR009050">
    <property type="entry name" value="Globin-like_sf"/>
</dbReference>
<dbReference type="Proteomes" id="UP000238220">
    <property type="component" value="Unassembled WGS sequence"/>
</dbReference>
<organism evidence="6 7">
    <name type="scientific">Solimonas fluminis</name>
    <dbReference type="NCBI Taxonomy" id="2086571"/>
    <lineage>
        <taxon>Bacteria</taxon>
        <taxon>Pseudomonadati</taxon>
        <taxon>Pseudomonadota</taxon>
        <taxon>Gammaproteobacteria</taxon>
        <taxon>Nevskiales</taxon>
        <taxon>Nevskiaceae</taxon>
        <taxon>Solimonas</taxon>
    </lineage>
</organism>
<dbReference type="Pfam" id="PF01152">
    <property type="entry name" value="Bac_globin"/>
    <property type="match status" value="1"/>
</dbReference>
<evidence type="ECO:0000256" key="1">
    <source>
        <dbReference type="ARBA" id="ARBA00022448"/>
    </source>
</evidence>
<keyword evidence="1" id="KW-0813">Transport</keyword>
<comment type="caution">
    <text evidence="6">The sequence shown here is derived from an EMBL/GenBank/DDBJ whole genome shotgun (WGS) entry which is preliminary data.</text>
</comment>
<gene>
    <name evidence="6" type="ORF">C3942_04885</name>
</gene>
<name>A0A2S5TJ72_9GAMM</name>
<dbReference type="SUPFAM" id="SSF46458">
    <property type="entry name" value="Globin-like"/>
    <property type="match status" value="1"/>
</dbReference>
<accession>A0A2S5TJ72</accession>
<dbReference type="InterPro" id="IPR001486">
    <property type="entry name" value="Hemoglobin_trunc"/>
</dbReference>
<dbReference type="AlphaFoldDB" id="A0A2S5TJ72"/>
<evidence type="ECO:0000256" key="2">
    <source>
        <dbReference type="ARBA" id="ARBA00022617"/>
    </source>
</evidence>
<dbReference type="CDD" id="cd00454">
    <property type="entry name" value="TrHb1_N"/>
    <property type="match status" value="1"/>
</dbReference>
<dbReference type="GO" id="GO:0019825">
    <property type="term" value="F:oxygen binding"/>
    <property type="evidence" value="ECO:0007669"/>
    <property type="project" value="InterPro"/>
</dbReference>
<keyword evidence="2 5" id="KW-0349">Heme</keyword>
<protein>
    <submittedName>
        <fullName evidence="6">Group 1 truncated hemoglobin</fullName>
    </submittedName>
</protein>
<dbReference type="EMBL" id="PSNW01000002">
    <property type="protein sequence ID" value="PPE75015.1"/>
    <property type="molecule type" value="Genomic_DNA"/>
</dbReference>
<feature type="binding site" description="distal binding residue" evidence="5">
    <location>
        <position position="97"/>
    </location>
    <ligand>
        <name>heme</name>
        <dbReference type="ChEBI" id="CHEBI:30413"/>
    </ligand>
    <ligandPart>
        <name>Fe</name>
        <dbReference type="ChEBI" id="CHEBI:18248"/>
    </ligandPart>
</feature>